<dbReference type="PANTHER" id="PTHR43685:SF2">
    <property type="entry name" value="GLYCOSYLTRANSFERASE 2-LIKE DOMAIN-CONTAINING PROTEIN"/>
    <property type="match status" value="1"/>
</dbReference>
<proteinExistence type="predicted"/>
<evidence type="ECO:0000313" key="2">
    <source>
        <dbReference type="EMBL" id="SCY32238.1"/>
    </source>
</evidence>
<keyword evidence="2" id="KW-0808">Transferase</keyword>
<dbReference type="OrthoDB" id="6713581at2"/>
<dbReference type="Pfam" id="PF00535">
    <property type="entry name" value="Glycos_transf_2"/>
    <property type="match status" value="1"/>
</dbReference>
<keyword evidence="3" id="KW-1185">Reference proteome</keyword>
<dbReference type="Proteomes" id="UP000198636">
    <property type="component" value="Unassembled WGS sequence"/>
</dbReference>
<sequence>MISVITCTIRDECMDNVFQNYNSQVGKNKQLIIVLNKDKMNYDKWVERSKKYDDISVYRIEEGATLGDCLNFGIEKSKYDIIAKFDDDDFYGPNYLRDSIEILNKGKDIDIVGKNAYFVYLQEEEKLILMNSIENDYVDHVAGATLVFRRDLWHKVKFQKANRGEDYFFLVDAQEQGYKVYSGDRYNFTTIRKNKELHTWKQDNSFFIDEGAVINYTGDYGAKVVK</sequence>
<dbReference type="GO" id="GO:0016740">
    <property type="term" value="F:transferase activity"/>
    <property type="evidence" value="ECO:0007669"/>
    <property type="project" value="UniProtKB-KW"/>
</dbReference>
<protein>
    <submittedName>
        <fullName evidence="2">Glycosyl transferase family 2</fullName>
    </submittedName>
</protein>
<gene>
    <name evidence="2" type="ORF">SAMN03080606_01277</name>
</gene>
<evidence type="ECO:0000313" key="3">
    <source>
        <dbReference type="Proteomes" id="UP000198636"/>
    </source>
</evidence>
<accession>A0A1G5F0P3</accession>
<dbReference type="EMBL" id="FMUS01000006">
    <property type="protein sequence ID" value="SCY32238.1"/>
    <property type="molecule type" value="Genomic_DNA"/>
</dbReference>
<feature type="domain" description="Glycosyltransferase 2-like" evidence="1">
    <location>
        <begin position="12"/>
        <end position="127"/>
    </location>
</feature>
<dbReference type="PANTHER" id="PTHR43685">
    <property type="entry name" value="GLYCOSYLTRANSFERASE"/>
    <property type="match status" value="1"/>
</dbReference>
<dbReference type="InterPro" id="IPR029044">
    <property type="entry name" value="Nucleotide-diphossugar_trans"/>
</dbReference>
<organism evidence="2 3">
    <name type="scientific">Alkaliphilus peptidifermentans DSM 18978</name>
    <dbReference type="NCBI Taxonomy" id="1120976"/>
    <lineage>
        <taxon>Bacteria</taxon>
        <taxon>Bacillati</taxon>
        <taxon>Bacillota</taxon>
        <taxon>Clostridia</taxon>
        <taxon>Peptostreptococcales</taxon>
        <taxon>Natronincolaceae</taxon>
        <taxon>Alkaliphilus</taxon>
    </lineage>
</organism>
<dbReference type="InterPro" id="IPR001173">
    <property type="entry name" value="Glyco_trans_2-like"/>
</dbReference>
<dbReference type="SUPFAM" id="SSF53448">
    <property type="entry name" value="Nucleotide-diphospho-sugar transferases"/>
    <property type="match status" value="1"/>
</dbReference>
<name>A0A1G5F0P3_9FIRM</name>
<dbReference type="CDD" id="cd00761">
    <property type="entry name" value="Glyco_tranf_GTA_type"/>
    <property type="match status" value="1"/>
</dbReference>
<dbReference type="Gene3D" id="3.90.550.10">
    <property type="entry name" value="Spore Coat Polysaccharide Biosynthesis Protein SpsA, Chain A"/>
    <property type="match status" value="1"/>
</dbReference>
<reference evidence="2 3" key="1">
    <citation type="submission" date="2016-10" db="EMBL/GenBank/DDBJ databases">
        <authorList>
            <person name="de Groot N.N."/>
        </authorList>
    </citation>
    <scope>NUCLEOTIDE SEQUENCE [LARGE SCALE GENOMIC DNA]</scope>
    <source>
        <strain evidence="2 3">DSM 18978</strain>
    </source>
</reference>
<evidence type="ECO:0000259" key="1">
    <source>
        <dbReference type="Pfam" id="PF00535"/>
    </source>
</evidence>
<dbReference type="AlphaFoldDB" id="A0A1G5F0P3"/>
<dbReference type="InterPro" id="IPR050834">
    <property type="entry name" value="Glycosyltransf_2"/>
</dbReference>
<dbReference type="RefSeq" id="WP_091541283.1">
    <property type="nucleotide sequence ID" value="NZ_FMUS01000006.1"/>
</dbReference>
<dbReference type="STRING" id="1120976.SAMN03080606_01277"/>